<dbReference type="InterPro" id="IPR016186">
    <property type="entry name" value="C-type_lectin-like/link_sf"/>
</dbReference>
<dbReference type="SUPFAM" id="SSF56436">
    <property type="entry name" value="C-type lectin-like"/>
    <property type="match status" value="1"/>
</dbReference>
<dbReference type="EMBL" id="GDRN01055227">
    <property type="protein sequence ID" value="JAI66002.1"/>
    <property type="molecule type" value="Transcribed_RNA"/>
</dbReference>
<dbReference type="InterPro" id="IPR050801">
    <property type="entry name" value="Ca-Dep_Lectins_ImmuneDev"/>
</dbReference>
<feature type="compositionally biased region" description="Polar residues" evidence="1">
    <location>
        <begin position="64"/>
        <end position="81"/>
    </location>
</feature>
<feature type="chain" id="PRO_5007421466" description="C-type lectin domain-containing protein" evidence="2">
    <location>
        <begin position="21"/>
        <end position="369"/>
    </location>
</feature>
<organism evidence="4">
    <name type="scientific">Scylla olivacea</name>
    <name type="common">Orange mud crab</name>
    <name type="synonym">Cancer olivacea</name>
    <dbReference type="NCBI Taxonomy" id="85551"/>
    <lineage>
        <taxon>Eukaryota</taxon>
        <taxon>Metazoa</taxon>
        <taxon>Ecdysozoa</taxon>
        <taxon>Arthropoda</taxon>
        <taxon>Crustacea</taxon>
        <taxon>Multicrustacea</taxon>
        <taxon>Malacostraca</taxon>
        <taxon>Eumalacostraca</taxon>
        <taxon>Eucarida</taxon>
        <taxon>Decapoda</taxon>
        <taxon>Pleocyemata</taxon>
        <taxon>Brachyura</taxon>
        <taxon>Eubrachyura</taxon>
        <taxon>Portunoidea</taxon>
        <taxon>Portunidae</taxon>
        <taxon>Portuninae</taxon>
        <taxon>Scylla</taxon>
    </lineage>
</organism>
<dbReference type="CDD" id="cd00037">
    <property type="entry name" value="CLECT"/>
    <property type="match status" value="1"/>
</dbReference>
<dbReference type="EMBL" id="GDRN01055225">
    <property type="protein sequence ID" value="JAI66003.1"/>
    <property type="molecule type" value="Transcribed_RNA"/>
</dbReference>
<sequence length="369" mass="41403">MLRCARVVLLVALCWGVASAEPAAEKDPADADMCAMTEVLVAMKKLLLLLSTEVRDLRDQVKKSCQASGTTAPNTTVSPITVTEPVEKQEPAGSDEATAEPEPSEPSPAETEDDDDLGDEFTIELEKDEKEEEDYDYTNPEENPVSEVIEGMTKWWKSFSLFPPKPTTTGATPTGEPEDADEEGLEEDYEAEEHVDMDEDEDEDADILTTKAPKRTTSTSTTTTTTTTTPRPYTVPPPPTSCPSPFTLLAEGCYLMVHNARDWKSWGEAYAFCQSYGGRLASPWRLEQLQDYLIRYYSDAFWVGARLIPSRRRWEWLTGRRIEQGEWKPGQPNKNPGKKCVFLDKWSGYHANNFFCGEKYPFICESMQG</sequence>
<feature type="signal peptide" evidence="2">
    <location>
        <begin position="1"/>
        <end position="20"/>
    </location>
</feature>
<name>A0A0P4WIY1_SCYOL</name>
<dbReference type="AlphaFoldDB" id="A0A0P4WIY1"/>
<feature type="compositionally biased region" description="Low complexity" evidence="1">
    <location>
        <begin position="209"/>
        <end position="232"/>
    </location>
</feature>
<dbReference type="PANTHER" id="PTHR22801:SF63">
    <property type="entry name" value="C-TYPE LECTIN DOMAIN-CONTAINING PROTEIN"/>
    <property type="match status" value="1"/>
</dbReference>
<feature type="domain" description="C-type lectin" evidence="3">
    <location>
        <begin position="249"/>
        <end position="365"/>
    </location>
</feature>
<evidence type="ECO:0000259" key="3">
    <source>
        <dbReference type="PROSITE" id="PS50041"/>
    </source>
</evidence>
<reference evidence="4" key="1">
    <citation type="submission" date="2015-09" db="EMBL/GenBank/DDBJ databases">
        <title>Scylla olivacea transcriptome.</title>
        <authorList>
            <person name="Ikhwanuddin M."/>
        </authorList>
    </citation>
    <scope>NUCLEOTIDE SEQUENCE</scope>
</reference>
<dbReference type="PANTHER" id="PTHR22801">
    <property type="entry name" value="LITHOSTATHINE"/>
    <property type="match status" value="1"/>
</dbReference>
<keyword evidence="2" id="KW-0732">Signal</keyword>
<dbReference type="Pfam" id="PF00059">
    <property type="entry name" value="Lectin_C"/>
    <property type="match status" value="1"/>
</dbReference>
<feature type="region of interest" description="Disordered" evidence="1">
    <location>
        <begin position="126"/>
        <end position="145"/>
    </location>
</feature>
<feature type="region of interest" description="Disordered" evidence="1">
    <location>
        <begin position="64"/>
        <end position="117"/>
    </location>
</feature>
<accession>A0A0P4WIY1</accession>
<proteinExistence type="predicted"/>
<dbReference type="SMART" id="SM00034">
    <property type="entry name" value="CLECT"/>
    <property type="match status" value="1"/>
</dbReference>
<evidence type="ECO:0000313" key="4">
    <source>
        <dbReference type="EMBL" id="JAI66002.1"/>
    </source>
</evidence>
<protein>
    <recommendedName>
        <fullName evidence="3">C-type lectin domain-containing protein</fullName>
    </recommendedName>
</protein>
<dbReference type="PROSITE" id="PS50041">
    <property type="entry name" value="C_TYPE_LECTIN_2"/>
    <property type="match status" value="1"/>
</dbReference>
<dbReference type="InterPro" id="IPR016187">
    <property type="entry name" value="CTDL_fold"/>
</dbReference>
<feature type="region of interest" description="Disordered" evidence="1">
    <location>
        <begin position="162"/>
        <end position="239"/>
    </location>
</feature>
<dbReference type="InterPro" id="IPR001304">
    <property type="entry name" value="C-type_lectin-like"/>
</dbReference>
<evidence type="ECO:0000256" key="1">
    <source>
        <dbReference type="SAM" id="MobiDB-lite"/>
    </source>
</evidence>
<feature type="compositionally biased region" description="Acidic residues" evidence="1">
    <location>
        <begin position="176"/>
        <end position="206"/>
    </location>
</feature>
<evidence type="ECO:0000256" key="2">
    <source>
        <dbReference type="SAM" id="SignalP"/>
    </source>
</evidence>
<dbReference type="Gene3D" id="3.10.100.10">
    <property type="entry name" value="Mannose-Binding Protein A, subunit A"/>
    <property type="match status" value="1"/>
</dbReference>